<keyword evidence="5 8" id="KW-0378">Hydrolase</keyword>
<keyword evidence="6 8" id="KW-0460">Magnesium</keyword>
<evidence type="ECO:0000256" key="3">
    <source>
        <dbReference type="ARBA" id="ARBA00012953"/>
    </source>
</evidence>
<reference evidence="9" key="1">
    <citation type="submission" date="2021-02" db="EMBL/GenBank/DDBJ databases">
        <title>The CRISPR/cas machinery reduction and long-range gene transfer in the hot spring cyanobacterium Synechococcus.</title>
        <authorList>
            <person name="Dvorak P."/>
            <person name="Jahodarova E."/>
            <person name="Hasler P."/>
            <person name="Poulickova A."/>
        </authorList>
    </citation>
    <scope>NUCLEOTIDE SEQUENCE</scope>
    <source>
        <strain evidence="9">Rupite</strain>
    </source>
</reference>
<comment type="cofactor">
    <cofactor evidence="1 8">
        <name>Mg(2+)</name>
        <dbReference type="ChEBI" id="CHEBI:18420"/>
    </cofactor>
</comment>
<dbReference type="RefSeq" id="WP_244350645.1">
    <property type="nucleotide sequence ID" value="NZ_JAFIRA010000026.1"/>
</dbReference>
<evidence type="ECO:0000256" key="6">
    <source>
        <dbReference type="ARBA" id="ARBA00022842"/>
    </source>
</evidence>
<evidence type="ECO:0000313" key="10">
    <source>
        <dbReference type="Proteomes" id="UP000830835"/>
    </source>
</evidence>
<evidence type="ECO:0000256" key="4">
    <source>
        <dbReference type="ARBA" id="ARBA00021948"/>
    </source>
</evidence>
<dbReference type="SUPFAM" id="SSF142823">
    <property type="entry name" value="ComB-like"/>
    <property type="match status" value="1"/>
</dbReference>
<comment type="catalytic activity">
    <reaction evidence="7 8">
        <text>(2R)-O-phospho-3-sulfolactate + H2O = (2R)-3-sulfolactate + phosphate</text>
        <dbReference type="Rhea" id="RHEA:23416"/>
        <dbReference type="ChEBI" id="CHEBI:15377"/>
        <dbReference type="ChEBI" id="CHEBI:15597"/>
        <dbReference type="ChEBI" id="CHEBI:43474"/>
        <dbReference type="ChEBI" id="CHEBI:58738"/>
        <dbReference type="EC" id="3.1.3.71"/>
    </reaction>
</comment>
<sequence>MRFFHFHTPEQVPLSGIPDCAVAIDVLRATTTIATALAAGAEAVQVFAHLQQLQEVSQSWPAPKRLLAGERGGKTVAGFDLGNSPLDYTPERVRDKRIFMSTTNGTRSLQRVEGIPVVITAALVNLGAVEAFLKAEGFEEVWLVGSGWEGAFSLEDTVCAGGILHRLGCQNHLEQLGNDEAVAALALYQTWQGNLLQLLRCSSHGQRLLGIGPENETDLAYCADVDRLAVVPRQVQPGILASVS</sequence>
<evidence type="ECO:0000256" key="5">
    <source>
        <dbReference type="ARBA" id="ARBA00022801"/>
    </source>
</evidence>
<name>A0ABT0CC46_THEVL</name>
<comment type="caution">
    <text evidence="9">The sequence shown here is derived from an EMBL/GenBank/DDBJ whole genome shotgun (WGS) entry which is preliminary data.</text>
</comment>
<evidence type="ECO:0000313" key="9">
    <source>
        <dbReference type="EMBL" id="MCJ2543369.1"/>
    </source>
</evidence>
<evidence type="ECO:0000256" key="1">
    <source>
        <dbReference type="ARBA" id="ARBA00001946"/>
    </source>
</evidence>
<protein>
    <recommendedName>
        <fullName evidence="4 8">Probable 2-phosphosulfolactate phosphatase</fullName>
        <ecNumber evidence="3 8">3.1.3.71</ecNumber>
    </recommendedName>
</protein>
<dbReference type="InterPro" id="IPR005238">
    <property type="entry name" value="ComB-like"/>
</dbReference>
<dbReference type="EMBL" id="JAFIRA010000026">
    <property type="protein sequence ID" value="MCJ2543369.1"/>
    <property type="molecule type" value="Genomic_DNA"/>
</dbReference>
<accession>A0ABT0CC46</accession>
<dbReference type="HAMAP" id="MF_00490">
    <property type="entry name" value="ComB"/>
    <property type="match status" value="1"/>
</dbReference>
<dbReference type="Pfam" id="PF04029">
    <property type="entry name" value="2-ph_phosp"/>
    <property type="match status" value="1"/>
</dbReference>
<dbReference type="PANTHER" id="PTHR37311">
    <property type="entry name" value="2-PHOSPHOSULFOLACTATE PHOSPHATASE-RELATED"/>
    <property type="match status" value="1"/>
</dbReference>
<evidence type="ECO:0000256" key="7">
    <source>
        <dbReference type="ARBA" id="ARBA00033711"/>
    </source>
</evidence>
<keyword evidence="10" id="KW-1185">Reference proteome</keyword>
<organism evidence="9 10">
    <name type="scientific">Thermostichus vulcanus str. 'Rupite'</name>
    <dbReference type="NCBI Taxonomy" id="2813851"/>
    <lineage>
        <taxon>Bacteria</taxon>
        <taxon>Bacillati</taxon>
        <taxon>Cyanobacteriota</taxon>
        <taxon>Cyanophyceae</taxon>
        <taxon>Thermostichales</taxon>
        <taxon>Thermostichaceae</taxon>
        <taxon>Thermostichus</taxon>
    </lineage>
</organism>
<evidence type="ECO:0000256" key="8">
    <source>
        <dbReference type="HAMAP-Rule" id="MF_00490"/>
    </source>
</evidence>
<gene>
    <name evidence="8" type="primary">comB</name>
    <name evidence="9" type="ORF">JX360_10695</name>
</gene>
<dbReference type="NCBIfam" id="NF002056">
    <property type="entry name" value="PRK00886.1-5"/>
    <property type="match status" value="1"/>
</dbReference>
<dbReference type="Gene3D" id="3.90.1560.10">
    <property type="entry name" value="ComB-like"/>
    <property type="match status" value="1"/>
</dbReference>
<dbReference type="PANTHER" id="PTHR37311:SF1">
    <property type="entry name" value="2-PHOSPHOSULFOLACTATE PHOSPHATASE-RELATED"/>
    <property type="match status" value="1"/>
</dbReference>
<comment type="similarity">
    <text evidence="2 8">Belongs to the ComB family.</text>
</comment>
<evidence type="ECO:0000256" key="2">
    <source>
        <dbReference type="ARBA" id="ARBA00009997"/>
    </source>
</evidence>
<proteinExistence type="inferred from homology"/>
<dbReference type="InterPro" id="IPR036702">
    <property type="entry name" value="ComB-like_sf"/>
</dbReference>
<dbReference type="EC" id="3.1.3.71" evidence="3 8"/>
<dbReference type="Proteomes" id="UP000830835">
    <property type="component" value="Unassembled WGS sequence"/>
</dbReference>